<organism evidence="3 4">
    <name type="scientific">Clostridium beijerinckii</name>
    <name type="common">Clostridium MP</name>
    <dbReference type="NCBI Taxonomy" id="1520"/>
    <lineage>
        <taxon>Bacteria</taxon>
        <taxon>Bacillati</taxon>
        <taxon>Bacillota</taxon>
        <taxon>Clostridia</taxon>
        <taxon>Eubacteriales</taxon>
        <taxon>Clostridiaceae</taxon>
        <taxon>Clostridium</taxon>
    </lineage>
</organism>
<feature type="domain" description="Resolvase/invertase-type recombinase catalytic" evidence="1">
    <location>
        <begin position="38"/>
        <end position="109"/>
    </location>
</feature>
<dbReference type="SUPFAM" id="SSF53041">
    <property type="entry name" value="Resolvase-like"/>
    <property type="match status" value="1"/>
</dbReference>
<dbReference type="Proteomes" id="UP001193748">
    <property type="component" value="Unassembled WGS sequence"/>
</dbReference>
<dbReference type="GO" id="GO:0000150">
    <property type="term" value="F:DNA strand exchange activity"/>
    <property type="evidence" value="ECO:0007669"/>
    <property type="project" value="InterPro"/>
</dbReference>
<evidence type="ECO:0000313" key="2">
    <source>
        <dbReference type="EMBL" id="NRT86812.1"/>
    </source>
</evidence>
<evidence type="ECO:0000313" key="3">
    <source>
        <dbReference type="EMBL" id="NSB14177.1"/>
    </source>
</evidence>
<gene>
    <name evidence="2" type="ORF">B0H41_000491</name>
    <name evidence="3" type="ORF">BCD95_002436</name>
</gene>
<accession>A0AAE5H3I5</accession>
<name>A0AAE5H3I5_CLOBE</name>
<dbReference type="InterPro" id="IPR006119">
    <property type="entry name" value="Resolv_N"/>
</dbReference>
<reference evidence="2" key="1">
    <citation type="submission" date="2020-05" db="EMBL/GenBank/DDBJ databases">
        <authorList>
            <person name="Brown S."/>
            <person name="Huntemann M."/>
            <person name="Clum A."/>
            <person name="Spunde A."/>
            <person name="Palaniappan K."/>
            <person name="Ritter S."/>
            <person name="Mikhailova N."/>
            <person name="Chen I.-M."/>
            <person name="Stamatis D."/>
            <person name="Reddy T."/>
            <person name="O'Malley R."/>
            <person name="Daum C."/>
            <person name="Shapiro N."/>
            <person name="Ivanova N."/>
            <person name="Kyrpides N."/>
            <person name="Woyke T."/>
        </authorList>
    </citation>
    <scope>NUCLEOTIDE SEQUENCE</scope>
    <source>
        <strain evidence="2">DJ080</strain>
    </source>
</reference>
<dbReference type="InterPro" id="IPR036162">
    <property type="entry name" value="Resolvase-like_N_sf"/>
</dbReference>
<reference evidence="3" key="2">
    <citation type="submission" date="2020-06" db="EMBL/GenBank/DDBJ databases">
        <title>Genomic insights into acetone-butanol-ethanol (ABE) fermentation by sequencing solventogenic clostridia strains.</title>
        <authorList>
            <person name="Brown S."/>
        </authorList>
    </citation>
    <scope>NUCLEOTIDE SEQUENCE</scope>
    <source>
        <strain evidence="3">DJ123</strain>
    </source>
</reference>
<dbReference type="Proteomes" id="UP000822184">
    <property type="component" value="Unassembled WGS sequence"/>
</dbReference>
<dbReference type="EMBL" id="JABTDW010000001">
    <property type="protein sequence ID" value="NSB14177.1"/>
    <property type="molecule type" value="Genomic_DNA"/>
</dbReference>
<evidence type="ECO:0000313" key="4">
    <source>
        <dbReference type="Proteomes" id="UP000822184"/>
    </source>
</evidence>
<reference evidence="2" key="3">
    <citation type="journal article" date="2022" name="Nat. Biotechnol.">
        <title>Carbon-negative production of acetone and isopropanol by gas fermentation at industrial pilot scale.</title>
        <authorList>
            <person name="Liew F.E."/>
            <person name="Nogle R."/>
            <person name="Abdalla T."/>
            <person name="Rasor B.J."/>
            <person name="Canter C."/>
            <person name="Jensen R.O."/>
            <person name="Wang L."/>
            <person name="Strutz J."/>
            <person name="Chirania P."/>
            <person name="De Tissera S."/>
            <person name="Mueller A.P."/>
            <person name="Ruan Z."/>
            <person name="Gao A."/>
            <person name="Tran L."/>
            <person name="Engle N.L."/>
            <person name="Bromley J.C."/>
            <person name="Daniell J."/>
            <person name="Conrado R."/>
            <person name="Tschaplinski T.J."/>
            <person name="Giannone R.J."/>
            <person name="Hettich R.L."/>
            <person name="Karim A.S."/>
            <person name="Simpson S.D."/>
            <person name="Brown S.D."/>
            <person name="Leang C."/>
            <person name="Jewett M.C."/>
            <person name="Kopke M."/>
        </authorList>
    </citation>
    <scope>NUCLEOTIDE SEQUENCE</scope>
    <source>
        <strain evidence="2">DJ080</strain>
    </source>
</reference>
<dbReference type="RefSeq" id="WP_023975041.1">
    <property type="nucleotide sequence ID" value="NZ_JABSWW010000001.1"/>
</dbReference>
<comment type="caution">
    <text evidence="3">The sequence shown here is derived from an EMBL/GenBank/DDBJ whole genome shotgun (WGS) entry which is preliminary data.</text>
</comment>
<dbReference type="GO" id="GO:0003677">
    <property type="term" value="F:DNA binding"/>
    <property type="evidence" value="ECO:0007669"/>
    <property type="project" value="InterPro"/>
</dbReference>
<protein>
    <recommendedName>
        <fullName evidence="1">Resolvase/invertase-type recombinase catalytic domain-containing protein</fullName>
    </recommendedName>
</protein>
<dbReference type="EMBL" id="JABSWW010000001">
    <property type="protein sequence ID" value="NRT86812.1"/>
    <property type="molecule type" value="Genomic_DNA"/>
</dbReference>
<dbReference type="Pfam" id="PF00239">
    <property type="entry name" value="Resolvase"/>
    <property type="match status" value="1"/>
</dbReference>
<proteinExistence type="predicted"/>
<sequence>MKINELLMKLEEIEFNIGNSNRSDFYKNNKEADVRIGIYARISKKNSNLIEQQKKAIRLFLQWKIKLDTQTKVVEYCDDGFSGTQEGREGYSNMMRDLKLGKINVIITTI</sequence>
<evidence type="ECO:0000259" key="1">
    <source>
        <dbReference type="Pfam" id="PF00239"/>
    </source>
</evidence>
<dbReference type="AlphaFoldDB" id="A0AAE5H3I5"/>
<dbReference type="Gene3D" id="3.40.50.1390">
    <property type="entry name" value="Resolvase, N-terminal catalytic domain"/>
    <property type="match status" value="1"/>
</dbReference>